<dbReference type="AlphaFoldDB" id="A0A3B0BZC1"/>
<dbReference type="Proteomes" id="UP000276603">
    <property type="component" value="Unassembled WGS sequence"/>
</dbReference>
<accession>A0A3B0BZC1</accession>
<name>A0A3B0BZC1_9FLAO</name>
<evidence type="ECO:0008006" key="3">
    <source>
        <dbReference type="Google" id="ProtNLM"/>
    </source>
</evidence>
<reference evidence="1 2" key="1">
    <citation type="submission" date="2018-10" db="EMBL/GenBank/DDBJ databases">
        <title>Ulvibacterium marinum gen. nov., sp. nov., a novel marine bacterium of the family Flavobacteriaceae, isolated from a culture of the green alga Ulva prolifera.</title>
        <authorList>
            <person name="Zhang Z."/>
        </authorList>
    </citation>
    <scope>NUCLEOTIDE SEQUENCE [LARGE SCALE GENOMIC DNA]</scope>
    <source>
        <strain evidence="1 2">CCMM003</strain>
    </source>
</reference>
<protein>
    <recommendedName>
        <fullName evidence="3">Zinc ribbon domain-containing protein</fullName>
    </recommendedName>
</protein>
<dbReference type="OrthoDB" id="5515745at2"/>
<proteinExistence type="predicted"/>
<sequence length="102" mass="11807">MKELWCWRCKMTVPMLDKDEFEIAKKLYNQGFKTNGINIKERFKPLLDYYTGLTGFDETVPNAIMHHAIHQYGPPCGKCGKPYRTPKASYCPACGNKRKENT</sequence>
<evidence type="ECO:0000313" key="2">
    <source>
        <dbReference type="Proteomes" id="UP000276603"/>
    </source>
</evidence>
<comment type="caution">
    <text evidence="1">The sequence shown here is derived from an EMBL/GenBank/DDBJ whole genome shotgun (WGS) entry which is preliminary data.</text>
</comment>
<evidence type="ECO:0000313" key="1">
    <source>
        <dbReference type="EMBL" id="RKN78522.1"/>
    </source>
</evidence>
<dbReference type="RefSeq" id="WP_120713428.1">
    <property type="nucleotide sequence ID" value="NZ_RBCJ01000004.1"/>
</dbReference>
<keyword evidence="2" id="KW-1185">Reference proteome</keyword>
<dbReference type="EMBL" id="RBCJ01000004">
    <property type="protein sequence ID" value="RKN78522.1"/>
    <property type="molecule type" value="Genomic_DNA"/>
</dbReference>
<gene>
    <name evidence="1" type="ORF">D7Z94_20115</name>
</gene>
<organism evidence="1 2">
    <name type="scientific">Ulvibacterium marinum</name>
    <dbReference type="NCBI Taxonomy" id="2419782"/>
    <lineage>
        <taxon>Bacteria</taxon>
        <taxon>Pseudomonadati</taxon>
        <taxon>Bacteroidota</taxon>
        <taxon>Flavobacteriia</taxon>
        <taxon>Flavobacteriales</taxon>
        <taxon>Flavobacteriaceae</taxon>
        <taxon>Ulvibacterium</taxon>
    </lineage>
</organism>